<evidence type="ECO:0000313" key="1">
    <source>
        <dbReference type="EMBL" id="ACO79327.1"/>
    </source>
</evidence>
<proteinExistence type="predicted"/>
<dbReference type="EnsemblBacteria" id="ACO79327">
    <property type="protein sequence ID" value="ACO79327"/>
    <property type="gene ID" value="Avin_31640"/>
</dbReference>
<name>C1DNX4_AZOVD</name>
<dbReference type="AlphaFoldDB" id="C1DNX4"/>
<gene>
    <name evidence="1" type="ordered locus">Avin_31640</name>
</gene>
<accession>C1DNX4</accession>
<sequence>MIDSDQIATDPALKLVGVLAKVMQQTGNPRQLLATENTGLFGSQMAHRLQMFG</sequence>
<dbReference type="Proteomes" id="UP000002424">
    <property type="component" value="Chromosome"/>
</dbReference>
<keyword evidence="2" id="KW-1185">Reference proteome</keyword>
<dbReference type="KEGG" id="avn:Avin_31640"/>
<reference evidence="1 2" key="1">
    <citation type="journal article" date="2009" name="J. Bacteriol.">
        <title>Genome sequence of Azotobacter vinelandii, an obligate aerobe specialized to support diverse anaerobic metabolic processes.</title>
        <authorList>
            <person name="Setubal J.C."/>
            <person name="dos Santos P."/>
            <person name="Goldman B.S."/>
            <person name="Ertesvag H."/>
            <person name="Espin G."/>
            <person name="Rubio L.M."/>
            <person name="Valla S."/>
            <person name="Almeida N.F."/>
            <person name="Balasubramanian D."/>
            <person name="Cromes L."/>
            <person name="Curatti L."/>
            <person name="Du Z."/>
            <person name="Godsy E."/>
            <person name="Goodner B."/>
            <person name="Hellner-Burris K."/>
            <person name="Hernandez J.A."/>
            <person name="Houmiel K."/>
            <person name="Imperial J."/>
            <person name="Kennedy C."/>
            <person name="Larson T.J."/>
            <person name="Latreille P."/>
            <person name="Ligon L.S."/>
            <person name="Lu J."/>
            <person name="Maerk M."/>
            <person name="Miller N.M."/>
            <person name="Norton S."/>
            <person name="O'Carroll I.P."/>
            <person name="Paulsen I."/>
            <person name="Raulfs E.C."/>
            <person name="Roemer R."/>
            <person name="Rosser J."/>
            <person name="Segura D."/>
            <person name="Slater S."/>
            <person name="Stricklin S.L."/>
            <person name="Studholme D.J."/>
            <person name="Sun J."/>
            <person name="Viana C.J."/>
            <person name="Wallin E."/>
            <person name="Wang B."/>
            <person name="Wheeler C."/>
            <person name="Zhu H."/>
            <person name="Dean D.R."/>
            <person name="Dixon R."/>
            <person name="Wood D."/>
        </authorList>
    </citation>
    <scope>NUCLEOTIDE SEQUENCE [LARGE SCALE GENOMIC DNA]</scope>
    <source>
        <strain evidence="2">DJ / ATCC BAA-1303</strain>
    </source>
</reference>
<evidence type="ECO:0000313" key="2">
    <source>
        <dbReference type="Proteomes" id="UP000002424"/>
    </source>
</evidence>
<dbReference type="HOGENOM" id="CLU_3058125_0_0_6"/>
<dbReference type="EMBL" id="CP001157">
    <property type="protein sequence ID" value="ACO79327.1"/>
    <property type="molecule type" value="Genomic_DNA"/>
</dbReference>
<protein>
    <submittedName>
        <fullName evidence="1">Uncharacterized protein</fullName>
    </submittedName>
</protein>
<organism evidence="1 2">
    <name type="scientific">Azotobacter vinelandii (strain DJ / ATCC BAA-1303)</name>
    <dbReference type="NCBI Taxonomy" id="322710"/>
    <lineage>
        <taxon>Bacteria</taxon>
        <taxon>Pseudomonadati</taxon>
        <taxon>Pseudomonadota</taxon>
        <taxon>Gammaproteobacteria</taxon>
        <taxon>Pseudomonadales</taxon>
        <taxon>Pseudomonadaceae</taxon>
        <taxon>Azotobacter</taxon>
    </lineage>
</organism>